<evidence type="ECO:0000313" key="1">
    <source>
        <dbReference type="EMBL" id="ALM13631.1"/>
    </source>
</evidence>
<accession>A0A0S1SJ55</accession>
<reference evidence="1 2" key="2">
    <citation type="journal article" date="2016" name="PeerJ">
        <title>Analysis of five complete genome sequences for members of the class Peribacteria in the recently recognized Peregrinibacteria bacterial phylum.</title>
        <authorList>
            <person name="Anantharaman K."/>
            <person name="Brown C.T."/>
            <person name="Burstein D."/>
            <person name="Castelle C.J."/>
            <person name="Probst A.J."/>
            <person name="Thomas B.C."/>
            <person name="Williams K.H."/>
            <person name="Banfield J.F."/>
        </authorList>
    </citation>
    <scope>NUCLEOTIDE SEQUENCE [LARGE SCALE GENOMIC DNA]</scope>
    <source>
        <strain evidence="1">RIFOXYD1_FULL_PER-ii_59_16</strain>
    </source>
</reference>
<name>A0A0S1SJ55_9BACT</name>
<dbReference type="STRING" id="1735162.PeribacterB2_0967"/>
<reference evidence="2" key="1">
    <citation type="submission" date="2015-10" db="EMBL/GenBank/DDBJ databases">
        <title>Analysis of five complete genome sequences for members of the class Peribacteria in the recently recognized Peregrinibacteria bacterial phylum.</title>
        <authorList>
            <person name="Anantharaman K."/>
            <person name="Brown C.T."/>
            <person name="Burstein D."/>
            <person name="Castelle C.J."/>
            <person name="Probst A.J."/>
            <person name="Thomas B.C."/>
            <person name="Williams K.H."/>
            <person name="Banfield J.F."/>
        </authorList>
    </citation>
    <scope>NUCLEOTIDE SEQUENCE [LARGE SCALE GENOMIC DNA]</scope>
</reference>
<organism evidence="1 2">
    <name type="scientific">Candidatus Peribacter riflensis</name>
    <dbReference type="NCBI Taxonomy" id="1735162"/>
    <lineage>
        <taxon>Bacteria</taxon>
        <taxon>Candidatus Peregrinibacteriota</taxon>
        <taxon>Candidatus Peribacteria</taxon>
        <taxon>Candidatus Peribacterales</taxon>
        <taxon>Candidatus Peribacteraceae</taxon>
        <taxon>Candidatus Peribacter</taxon>
    </lineage>
</organism>
<evidence type="ECO:0000313" key="2">
    <source>
        <dbReference type="Proteomes" id="UP000069135"/>
    </source>
</evidence>
<dbReference type="EMBL" id="CP013065">
    <property type="protein sequence ID" value="ALM13631.1"/>
    <property type="molecule type" value="Genomic_DNA"/>
</dbReference>
<accession>A0A0S1SVV2</accession>
<proteinExistence type="predicted"/>
<gene>
    <name evidence="1" type="ORF">PeribacterD1_0965</name>
</gene>
<dbReference type="Proteomes" id="UP000069135">
    <property type="component" value="Chromosome"/>
</dbReference>
<dbReference type="KEGG" id="prf:PeribacterA2_0965"/>
<dbReference type="AlphaFoldDB" id="A0A0S1SJ55"/>
<accession>A0A0S1SNK0</accession>
<accession>A0A0S1ST63</accession>
<accession>A0A0S1SJF9</accession>
<sequence>MNILFKSFDGDPTERALLEAAFRNTRLGNCISIANDPSVLPKLTAQEHRWMSAGNLRCGHYPDVDWSTILPIDEPLLEAMRHCEAQCLRMLERYAFPQDIPFEERKRQYLRHLQYWNHVLGTEKIDLVLMNHVPHQCYDYVIYHLSKMKGIPVLYIDRMLTTDSVFMVSDWEESSPEIRDHYREVRERYTQTAEPITLSENYEYLYSYYLQKRPTPWYKPGKNPDSRRGFISKWYGRAAKLLFRDPAKLFTALLSPETWRRKLAEHRTFQFYERHVQTPDLSARYFYFPLQYQPEASTNPVAGAFTDQELSIQLLASCLPSGIRLYVKEHPRQGERCRSEDFYRSLLEIPSVTFVPKGFDTYELMDKAIAVASGVGTALFEGMIRHKPGIMFGHYFYQYAPGIHTVHSVEDCRRAVDSILRGEGLPTEWDVRMFLKAMDECSTPSAGLPALSPHEKRSDAEKVELMGAMVARSILTLPARKQ</sequence>
<protein>
    <submittedName>
        <fullName evidence="1">Capsular polysaccharide biosynthesis protein</fullName>
    </submittedName>
</protein>